<evidence type="ECO:0000256" key="3">
    <source>
        <dbReference type="ARBA" id="ARBA00022833"/>
    </source>
</evidence>
<feature type="binding site" evidence="4">
    <location>
        <position position="80"/>
    </location>
    <ligand>
        <name>Zn(2+)</name>
        <dbReference type="ChEBI" id="CHEBI:29105"/>
    </ligand>
</feature>
<dbReference type="InterPro" id="IPR000688">
    <property type="entry name" value="HypA/HybF"/>
</dbReference>
<feature type="binding site" evidence="4">
    <location>
        <position position="2"/>
    </location>
    <ligand>
        <name>Ni(2+)</name>
        <dbReference type="ChEBI" id="CHEBI:49786"/>
    </ligand>
</feature>
<dbReference type="EMBL" id="BMOK01000006">
    <property type="protein sequence ID" value="GGL54135.1"/>
    <property type="molecule type" value="Genomic_DNA"/>
</dbReference>
<dbReference type="GO" id="GO:0016151">
    <property type="term" value="F:nickel cation binding"/>
    <property type="evidence" value="ECO:0007669"/>
    <property type="project" value="UniProtKB-UniRule"/>
</dbReference>
<evidence type="ECO:0000313" key="5">
    <source>
        <dbReference type="EMBL" id="GGL54135.1"/>
    </source>
</evidence>
<reference evidence="5" key="2">
    <citation type="submission" date="2020-09" db="EMBL/GenBank/DDBJ databases">
        <authorList>
            <person name="Sun Q."/>
            <person name="Ohkuma M."/>
        </authorList>
    </citation>
    <scope>NUCLEOTIDE SEQUENCE</scope>
    <source>
        <strain evidence="5">JCM 15325</strain>
    </source>
</reference>
<keyword evidence="2 4" id="KW-0479">Metal-binding</keyword>
<dbReference type="PIRSF" id="PIRSF004761">
    <property type="entry name" value="Hydrgn_mat_HypA"/>
    <property type="match status" value="1"/>
</dbReference>
<dbReference type="HAMAP" id="MF_00213">
    <property type="entry name" value="HypA_HybF"/>
    <property type="match status" value="1"/>
</dbReference>
<protein>
    <recommendedName>
        <fullName evidence="4">Hydrogenase maturation factor HypA</fullName>
    </recommendedName>
</protein>
<evidence type="ECO:0000256" key="1">
    <source>
        <dbReference type="ARBA" id="ARBA00022596"/>
    </source>
</evidence>
<reference evidence="5" key="1">
    <citation type="journal article" date="2014" name="Int. J. Syst. Evol. Microbiol.">
        <title>Complete genome sequence of Corynebacterium casei LMG S-19264T (=DSM 44701T), isolated from a smear-ripened cheese.</title>
        <authorList>
            <consortium name="US DOE Joint Genome Institute (JGI-PGF)"/>
            <person name="Walter F."/>
            <person name="Albersmeier A."/>
            <person name="Kalinowski J."/>
            <person name="Ruckert C."/>
        </authorList>
    </citation>
    <scope>NUCLEOTIDE SEQUENCE</scope>
    <source>
        <strain evidence="5">JCM 15325</strain>
    </source>
</reference>
<sequence>MHEMGLMEDALRMVSEDAEKHGIRSVEKISMIVGDLSNVLPDALCFAFDAFRMSGEIPFLKNDATLEIIRERGLARCSACGTEYEPRQLLATCPDCGLPFGVLLAGETFKIESYEGS</sequence>
<dbReference type="RefSeq" id="WP_188802731.1">
    <property type="nucleotide sequence ID" value="NZ_BMOK01000006.1"/>
</dbReference>
<keyword evidence="3 4" id="KW-0862">Zinc</keyword>
<dbReference type="PANTHER" id="PTHR34535:SF3">
    <property type="entry name" value="HYDROGENASE MATURATION FACTOR HYPA"/>
    <property type="match status" value="1"/>
</dbReference>
<dbReference type="Gene3D" id="3.30.2320.80">
    <property type="match status" value="1"/>
</dbReference>
<feature type="binding site" evidence="4">
    <location>
        <position position="96"/>
    </location>
    <ligand>
        <name>Zn(2+)</name>
        <dbReference type="ChEBI" id="CHEBI:29105"/>
    </ligand>
</feature>
<dbReference type="AlphaFoldDB" id="A0A917W277"/>
<accession>A0A917W277</accession>
<gene>
    <name evidence="4" type="primary">hypA</name>
    <name evidence="5" type="ORF">GCM10007968_17680</name>
</gene>
<keyword evidence="6" id="KW-1185">Reference proteome</keyword>
<comment type="function">
    <text evidence="4">Involved in the maturation of [NiFe] hydrogenases. Required for nickel insertion into the metal center of the hydrogenase.</text>
</comment>
<keyword evidence="1 4" id="KW-0533">Nickel</keyword>
<proteinExistence type="inferred from homology"/>
<name>A0A917W277_9BACL</name>
<comment type="similarity">
    <text evidence="4">Belongs to the HypA/HybF family.</text>
</comment>
<dbReference type="PANTHER" id="PTHR34535">
    <property type="entry name" value="HYDROGENASE MATURATION FACTOR HYPA"/>
    <property type="match status" value="1"/>
</dbReference>
<comment type="caution">
    <text evidence="5">The sequence shown here is derived from an EMBL/GenBank/DDBJ whole genome shotgun (WGS) entry which is preliminary data.</text>
</comment>
<dbReference type="GO" id="GO:0051604">
    <property type="term" value="P:protein maturation"/>
    <property type="evidence" value="ECO:0007669"/>
    <property type="project" value="InterPro"/>
</dbReference>
<dbReference type="Proteomes" id="UP000654670">
    <property type="component" value="Unassembled WGS sequence"/>
</dbReference>
<feature type="binding site" evidence="4">
    <location>
        <position position="93"/>
    </location>
    <ligand>
        <name>Zn(2+)</name>
        <dbReference type="ChEBI" id="CHEBI:29105"/>
    </ligand>
</feature>
<dbReference type="Pfam" id="PF01155">
    <property type="entry name" value="HypA"/>
    <property type="match status" value="1"/>
</dbReference>
<evidence type="ECO:0000256" key="2">
    <source>
        <dbReference type="ARBA" id="ARBA00022723"/>
    </source>
</evidence>
<organism evidence="5 6">
    <name type="scientific">Sporolactobacillus putidus</name>
    <dbReference type="NCBI Taxonomy" id="492735"/>
    <lineage>
        <taxon>Bacteria</taxon>
        <taxon>Bacillati</taxon>
        <taxon>Bacillota</taxon>
        <taxon>Bacilli</taxon>
        <taxon>Bacillales</taxon>
        <taxon>Sporolactobacillaceae</taxon>
        <taxon>Sporolactobacillus</taxon>
    </lineage>
</organism>
<feature type="binding site" evidence="4">
    <location>
        <position position="77"/>
    </location>
    <ligand>
        <name>Zn(2+)</name>
        <dbReference type="ChEBI" id="CHEBI:29105"/>
    </ligand>
</feature>
<evidence type="ECO:0000256" key="4">
    <source>
        <dbReference type="HAMAP-Rule" id="MF_00213"/>
    </source>
</evidence>
<evidence type="ECO:0000313" key="6">
    <source>
        <dbReference type="Proteomes" id="UP000654670"/>
    </source>
</evidence>
<dbReference type="GO" id="GO:0008270">
    <property type="term" value="F:zinc ion binding"/>
    <property type="evidence" value="ECO:0007669"/>
    <property type="project" value="UniProtKB-UniRule"/>
</dbReference>